<dbReference type="RefSeq" id="XP_048334427.2">
    <property type="nucleotide sequence ID" value="XM_048478470.2"/>
</dbReference>
<dbReference type="SUPFAM" id="SSF52540">
    <property type="entry name" value="P-loop containing nucleoside triphosphate hydrolases"/>
    <property type="match status" value="1"/>
</dbReference>
<dbReference type="PRINTS" id="PR00380">
    <property type="entry name" value="KINESINHEAVY"/>
</dbReference>
<evidence type="ECO:0000313" key="8">
    <source>
        <dbReference type="Proteomes" id="UP001652623"/>
    </source>
</evidence>
<dbReference type="CDD" id="cd01370">
    <property type="entry name" value="KISc_KIP3_like"/>
    <property type="match status" value="1"/>
</dbReference>
<dbReference type="RefSeq" id="XP_048334428.2">
    <property type="nucleotide sequence ID" value="XM_048478471.2"/>
</dbReference>
<dbReference type="Gene3D" id="3.40.850.10">
    <property type="entry name" value="Kinesin motor domain"/>
    <property type="match status" value="1"/>
</dbReference>
<evidence type="ECO:0000259" key="7">
    <source>
        <dbReference type="PROSITE" id="PS50067"/>
    </source>
</evidence>
<dbReference type="PANTHER" id="PTHR47968">
    <property type="entry name" value="CENTROMERE PROTEIN E"/>
    <property type="match status" value="1"/>
</dbReference>
<keyword evidence="8" id="KW-1185">Reference proteome</keyword>
<accession>A0ABM3IS53</accession>
<evidence type="ECO:0000313" key="9">
    <source>
        <dbReference type="RefSeq" id="XP_048334427.2"/>
    </source>
</evidence>
<dbReference type="InterPro" id="IPR019821">
    <property type="entry name" value="Kinesin_motor_CS"/>
</dbReference>
<evidence type="ECO:0000256" key="3">
    <source>
        <dbReference type="ARBA" id="ARBA00023175"/>
    </source>
</evidence>
<proteinExistence type="inferred from homology"/>
<dbReference type="SMART" id="SM00129">
    <property type="entry name" value="KISc"/>
    <property type="match status" value="1"/>
</dbReference>
<feature type="domain" description="Kinesin motor" evidence="7">
    <location>
        <begin position="14"/>
        <end position="348"/>
    </location>
</feature>
<feature type="region of interest" description="Disordered" evidence="6">
    <location>
        <begin position="788"/>
        <end position="808"/>
    </location>
</feature>
<evidence type="ECO:0000256" key="6">
    <source>
        <dbReference type="SAM" id="MobiDB-lite"/>
    </source>
</evidence>
<name>A0ABM3IS53_ZIZJJ</name>
<gene>
    <name evidence="9 10" type="primary">LOC107424973</name>
</gene>
<feature type="binding site" evidence="4">
    <location>
        <begin position="105"/>
        <end position="112"/>
    </location>
    <ligand>
        <name>ATP</name>
        <dbReference type="ChEBI" id="CHEBI:30616"/>
    </ligand>
</feature>
<dbReference type="Pfam" id="PF00225">
    <property type="entry name" value="Kinesin"/>
    <property type="match status" value="1"/>
</dbReference>
<dbReference type="GeneID" id="107424973"/>
<evidence type="ECO:0000256" key="5">
    <source>
        <dbReference type="RuleBase" id="RU000394"/>
    </source>
</evidence>
<dbReference type="InterPro" id="IPR001752">
    <property type="entry name" value="Kinesin_motor_dom"/>
</dbReference>
<dbReference type="Proteomes" id="UP001652623">
    <property type="component" value="Chromosome 7"/>
</dbReference>
<keyword evidence="3 4" id="KW-0505">Motor protein</keyword>
<evidence type="ECO:0000313" key="10">
    <source>
        <dbReference type="RefSeq" id="XP_048334428.2"/>
    </source>
</evidence>
<evidence type="ECO:0000256" key="1">
    <source>
        <dbReference type="ARBA" id="ARBA00022741"/>
    </source>
</evidence>
<evidence type="ECO:0000256" key="2">
    <source>
        <dbReference type="ARBA" id="ARBA00022840"/>
    </source>
</evidence>
<organism evidence="8 9">
    <name type="scientific">Ziziphus jujuba</name>
    <name type="common">Chinese jujube</name>
    <name type="synonym">Ziziphus sativa</name>
    <dbReference type="NCBI Taxonomy" id="326968"/>
    <lineage>
        <taxon>Eukaryota</taxon>
        <taxon>Viridiplantae</taxon>
        <taxon>Streptophyta</taxon>
        <taxon>Embryophyta</taxon>
        <taxon>Tracheophyta</taxon>
        <taxon>Spermatophyta</taxon>
        <taxon>Magnoliopsida</taxon>
        <taxon>eudicotyledons</taxon>
        <taxon>Gunneridae</taxon>
        <taxon>Pentapetalae</taxon>
        <taxon>rosids</taxon>
        <taxon>fabids</taxon>
        <taxon>Rosales</taxon>
        <taxon>Rhamnaceae</taxon>
        <taxon>Paliureae</taxon>
        <taxon>Ziziphus</taxon>
    </lineage>
</organism>
<sequence length="808" mass="91258">MPSIKVPAAKKATTLTVAVKCRPLFERERGRDIVRVIDNKEVLVLDPDLSKDYLERLQNRTKAKTYCFDHAFGPDRTNLDVYKESISSVITGVVQGLNATVFAYGSTGSGKTYTMVGTQNDPGLMVLSLHTIFNLIKKDKSSDEFEVACSYLEVYNEVIYDLLEKASGHLELREDPEQGIIVAGLRCIKVHSADRILELLNLGNSRRKTESTEANATSSRSHAVLEITVKRKQRNKYRNQVMQGKLALVDLAGSERASEANSGGQKLRDGANINRSLLALANCINALGKQQKKGLAYVPYRNSKLTRILKDGLSGNSQTVMVATISPSDSQYHHTVNTLKYADRAKEIKTHIQKNIGTIDTHVSDYQRMIDSLQIEVCRLKKELAEKESQLSIKPAEKAADDELSWLNILSSETSENVQERINLQKALFELEETNLHNRTELQDLDDAIAKQQAIEKDGSVVEALRARRQVILDNIRNNDEAGINYQKEIAANEKQRCQLQDMIEEAISNNGNKTYLRILSQYRLLGMANMELQFEMAMRDQVIHNQRETVRNLWEVLMGLGLDERHILDLAAKQGITIEDWAITQQLGQSAQKQSSELAFSRNDQFEYFPDMGQLYSRSSCIFQHCQDMGSGSLSKGYWDSARTFCREEHHSSYFLVSHYHSPSAYIRMRRSSGYRVDGRPHLWFGSPDKSPQDLRSSCPEMRPWSSPYSKSCISASTPSADFDQMDMDGWNNTMGQPPFKDPHIGMSSSQHRRTRHDEQKPFSFGCSPLKQGPSMLNSSYIFQNTESSPDLSHVPPSNYGHTPNFV</sequence>
<reference evidence="9 10" key="1">
    <citation type="submission" date="2025-05" db="UniProtKB">
        <authorList>
            <consortium name="RefSeq"/>
        </authorList>
    </citation>
    <scope>IDENTIFICATION</scope>
    <source>
        <tissue evidence="9 10">Seedling</tissue>
    </source>
</reference>
<dbReference type="PROSITE" id="PS00411">
    <property type="entry name" value="KINESIN_MOTOR_1"/>
    <property type="match status" value="1"/>
</dbReference>
<dbReference type="InterPro" id="IPR027640">
    <property type="entry name" value="Kinesin-like_fam"/>
</dbReference>
<evidence type="ECO:0000256" key="4">
    <source>
        <dbReference type="PROSITE-ProRule" id="PRU00283"/>
    </source>
</evidence>
<comment type="similarity">
    <text evidence="4 5">Belongs to the TRAFAC class myosin-kinesin ATPase superfamily. Kinesin family.</text>
</comment>
<keyword evidence="5" id="KW-0493">Microtubule</keyword>
<keyword evidence="2 4" id="KW-0067">ATP-binding</keyword>
<dbReference type="PROSITE" id="PS50067">
    <property type="entry name" value="KINESIN_MOTOR_2"/>
    <property type="match status" value="1"/>
</dbReference>
<dbReference type="InterPro" id="IPR036961">
    <property type="entry name" value="Kinesin_motor_dom_sf"/>
</dbReference>
<dbReference type="InterPro" id="IPR027417">
    <property type="entry name" value="P-loop_NTPase"/>
</dbReference>
<protein>
    <recommendedName>
        <fullName evidence="5">Kinesin-like protein</fullName>
    </recommendedName>
</protein>
<dbReference type="PANTHER" id="PTHR47968:SF29">
    <property type="entry name" value="KINESIN-LIKE PROTEIN"/>
    <property type="match status" value="1"/>
</dbReference>
<keyword evidence="1 4" id="KW-0547">Nucleotide-binding</keyword>